<accession>A0A8S1XM87</accession>
<evidence type="ECO:0000313" key="2">
    <source>
        <dbReference type="Proteomes" id="UP000683925"/>
    </source>
</evidence>
<gene>
    <name evidence="1" type="ORF">POCTA_138.1.T1270164</name>
</gene>
<proteinExistence type="predicted"/>
<name>A0A8S1XM87_PAROT</name>
<keyword evidence="2" id="KW-1185">Reference proteome</keyword>
<evidence type="ECO:0000313" key="1">
    <source>
        <dbReference type="EMBL" id="CAD8202610.1"/>
    </source>
</evidence>
<organism evidence="1 2">
    <name type="scientific">Paramecium octaurelia</name>
    <dbReference type="NCBI Taxonomy" id="43137"/>
    <lineage>
        <taxon>Eukaryota</taxon>
        <taxon>Sar</taxon>
        <taxon>Alveolata</taxon>
        <taxon>Ciliophora</taxon>
        <taxon>Intramacronucleata</taxon>
        <taxon>Oligohymenophorea</taxon>
        <taxon>Peniculida</taxon>
        <taxon>Parameciidae</taxon>
        <taxon>Paramecium</taxon>
    </lineage>
</organism>
<sequence>MEEKIMKKIKCYCPDNKIETAPLGILKTSQIQLIFKFEYLNIACEVSHNKIFQNKGRKLIMFLNICRICRSCLIVNLRIMPILNNTEDVGSFQNKILLIFELVI</sequence>
<reference evidence="1" key="1">
    <citation type="submission" date="2021-01" db="EMBL/GenBank/DDBJ databases">
        <authorList>
            <consortium name="Genoscope - CEA"/>
            <person name="William W."/>
        </authorList>
    </citation>
    <scope>NUCLEOTIDE SEQUENCE</scope>
</reference>
<dbReference type="AlphaFoldDB" id="A0A8S1XM87"/>
<dbReference type="EMBL" id="CAJJDP010000127">
    <property type="protein sequence ID" value="CAD8202610.1"/>
    <property type="molecule type" value="Genomic_DNA"/>
</dbReference>
<dbReference type="Proteomes" id="UP000683925">
    <property type="component" value="Unassembled WGS sequence"/>
</dbReference>
<comment type="caution">
    <text evidence="1">The sequence shown here is derived from an EMBL/GenBank/DDBJ whole genome shotgun (WGS) entry which is preliminary data.</text>
</comment>
<protein>
    <submittedName>
        <fullName evidence="1">Uncharacterized protein</fullName>
    </submittedName>
</protein>